<sequence>MVHFFPITTKQPEASRFAVELPAIEKRRAGLDAGRRLWNIFDEFNADIVGNSFYLEPEPPTGGFSKAFFLLQLSQ</sequence>
<name>A0A179BXR9_RHILE</name>
<proteinExistence type="predicted"/>
<dbReference type="EMBL" id="LWBS01000047">
    <property type="protein sequence ID" value="OAP96446.1"/>
    <property type="molecule type" value="Genomic_DNA"/>
</dbReference>
<reference evidence="1" key="1">
    <citation type="submission" date="2016-04" db="EMBL/GenBank/DDBJ databases">
        <title>Fast-growing isolate from the root nodules of Vavilovia formosa.</title>
        <authorList>
            <person name="Kimeklis A."/>
            <person name="Safronova V."/>
            <person name="Belimov A."/>
            <person name="Andronov E."/>
        </authorList>
    </citation>
    <scope>NUCLEOTIDE SEQUENCE [LARGE SCALE GENOMIC DNA]</scope>
    <source>
        <strain evidence="1">Vaf-46</strain>
    </source>
</reference>
<comment type="caution">
    <text evidence="1">The sequence shown here is derived from an EMBL/GenBank/DDBJ whole genome shotgun (WGS) entry which is preliminary data.</text>
</comment>
<evidence type="ECO:0000313" key="1">
    <source>
        <dbReference type="EMBL" id="OAP96446.1"/>
    </source>
</evidence>
<accession>A0A179BXR9</accession>
<protein>
    <submittedName>
        <fullName evidence="1">Uncharacterized protein</fullName>
    </submittedName>
</protein>
<organism evidence="1">
    <name type="scientific">Rhizobium leguminosarum</name>
    <dbReference type="NCBI Taxonomy" id="384"/>
    <lineage>
        <taxon>Bacteria</taxon>
        <taxon>Pseudomonadati</taxon>
        <taxon>Pseudomonadota</taxon>
        <taxon>Alphaproteobacteria</taxon>
        <taxon>Hyphomicrobiales</taxon>
        <taxon>Rhizobiaceae</taxon>
        <taxon>Rhizobium/Agrobacterium group</taxon>
        <taxon>Rhizobium</taxon>
    </lineage>
</organism>
<dbReference type="AlphaFoldDB" id="A0A179BXR9"/>
<gene>
    <name evidence="1" type="ORF">A4U53_38170</name>
</gene>